<proteinExistence type="predicted"/>
<reference evidence="2 3" key="1">
    <citation type="journal article" date="2018" name="Emerg. Microbes Infect.">
        <title>Phenotypic and molecular analysis of nontypeable Group B streptococci: identification of cps2a and hybrid cps2a/cps5 Group B streptococcal capsule gene clusters.</title>
        <authorList>
            <person name="Alhhazmi A."/>
            <person name="Tyrrell G.J."/>
        </authorList>
    </citation>
    <scope>NUCLEOTIDE SEQUENCE [LARGE SCALE GENOMIC DNA]</scope>
    <source>
        <strain evidence="2 3">PLGBS17</strain>
    </source>
</reference>
<evidence type="ECO:0000313" key="2">
    <source>
        <dbReference type="EMBL" id="RDY74214.1"/>
    </source>
</evidence>
<keyword evidence="1" id="KW-0472">Membrane</keyword>
<dbReference type="RefSeq" id="WP_000360142.1">
    <property type="nucleotide sequence ID" value="NZ_CAXOLC010000009.1"/>
</dbReference>
<evidence type="ECO:0000256" key="1">
    <source>
        <dbReference type="SAM" id="Phobius"/>
    </source>
</evidence>
<dbReference type="Proteomes" id="UP000256718">
    <property type="component" value="Unassembled WGS sequence"/>
</dbReference>
<accession>A0A7G7H788</accession>
<dbReference type="EMBL" id="QHGZ01000261">
    <property type="protein sequence ID" value="RDY74214.1"/>
    <property type="molecule type" value="Genomic_DNA"/>
</dbReference>
<name>A0A7G7H788_STRAG</name>
<feature type="transmembrane region" description="Helical" evidence="1">
    <location>
        <begin position="26"/>
        <end position="47"/>
    </location>
</feature>
<evidence type="ECO:0000313" key="3">
    <source>
        <dbReference type="Proteomes" id="UP000256718"/>
    </source>
</evidence>
<feature type="transmembrane region" description="Helical" evidence="1">
    <location>
        <begin position="53"/>
        <end position="73"/>
    </location>
</feature>
<gene>
    <name evidence="2" type="ORF">C4618_13390</name>
</gene>
<protein>
    <submittedName>
        <fullName evidence="2">Uncharacterized protein</fullName>
    </submittedName>
</protein>
<organism evidence="2 3">
    <name type="scientific">Streptococcus agalactiae</name>
    <dbReference type="NCBI Taxonomy" id="1311"/>
    <lineage>
        <taxon>Bacteria</taxon>
        <taxon>Bacillati</taxon>
        <taxon>Bacillota</taxon>
        <taxon>Bacilli</taxon>
        <taxon>Lactobacillales</taxon>
        <taxon>Streptococcaceae</taxon>
        <taxon>Streptococcus</taxon>
    </lineage>
</organism>
<keyword evidence="1" id="KW-0812">Transmembrane</keyword>
<keyword evidence="1" id="KW-1133">Transmembrane helix</keyword>
<dbReference type="AlphaFoldDB" id="A0A7G7H788"/>
<sequence>MDKNNLEDLTGKKILRNGFGGLRLEYGTIFLDVGLFTYIVLILSIFFFLVERWFLGALTFVLHVPLLLLGIWCGER</sequence>
<comment type="caution">
    <text evidence="2">The sequence shown here is derived from an EMBL/GenBank/DDBJ whole genome shotgun (WGS) entry which is preliminary data.</text>
</comment>